<name>A0A8B6SDI1_9EURY</name>
<evidence type="ECO:0000313" key="1">
    <source>
        <dbReference type="EMBL" id="RZB32703.1"/>
    </source>
</evidence>
<organism evidence="1 2">
    <name type="scientific">Candidatus Argoarchaeum ethanivorans</name>
    <dbReference type="NCBI Taxonomy" id="2608793"/>
    <lineage>
        <taxon>Archaea</taxon>
        <taxon>Methanobacteriati</taxon>
        <taxon>Methanobacteriota</taxon>
        <taxon>Stenosarchaea group</taxon>
        <taxon>Methanomicrobia</taxon>
        <taxon>Methanosarcinales</taxon>
        <taxon>Methanosarcinales incertae sedis</taxon>
        <taxon>GOM Arc I cluster</taxon>
        <taxon>Candidatus Argoarchaeum</taxon>
    </lineage>
</organism>
<sequence length="40" mass="4471">MDIFGLGGFEEQTLFRVLEIVGENWEEIIAGILGLFVSEV</sequence>
<proteinExistence type="predicted"/>
<dbReference type="AlphaFoldDB" id="A0A8B6SDI1"/>
<gene>
    <name evidence="1" type="ORF">AEth_00381</name>
</gene>
<dbReference type="Proteomes" id="UP000291831">
    <property type="component" value="Unassembled WGS sequence"/>
</dbReference>
<reference evidence="2" key="1">
    <citation type="submission" date="2019-01" db="EMBL/GenBank/DDBJ databases">
        <title>Anaerobic oxidation of ethane by archaea from a marine hydrocarbon seep.</title>
        <authorList>
            <person name="Musat F."/>
        </authorList>
    </citation>
    <scope>NUCLEOTIDE SEQUENCE [LARGE SCALE GENOMIC DNA]</scope>
</reference>
<comment type="caution">
    <text evidence="1">The sequence shown here is derived from an EMBL/GenBank/DDBJ whole genome shotgun (WGS) entry which is preliminary data.</text>
</comment>
<protein>
    <submittedName>
        <fullName evidence="1">Uncharacterized protein</fullName>
    </submittedName>
</protein>
<accession>A0A8B6SDI1</accession>
<evidence type="ECO:0000313" key="2">
    <source>
        <dbReference type="Proteomes" id="UP000291831"/>
    </source>
</evidence>
<dbReference type="EMBL" id="RPGO01000005">
    <property type="protein sequence ID" value="RZB32703.1"/>
    <property type="molecule type" value="Genomic_DNA"/>
</dbReference>